<evidence type="ECO:0000313" key="1">
    <source>
        <dbReference type="EMBL" id="KIO17566.1"/>
    </source>
</evidence>
<dbReference type="EMBL" id="KN823367">
    <property type="protein sequence ID" value="KIO17566.1"/>
    <property type="molecule type" value="Genomic_DNA"/>
</dbReference>
<evidence type="ECO:0000313" key="2">
    <source>
        <dbReference type="Proteomes" id="UP000054248"/>
    </source>
</evidence>
<sequence>MAVWRVGFALGSPAFPHFASFCRQRSRINPIVADKLALGYCEDTELLVQLTGP</sequence>
<organism evidence="1 2">
    <name type="scientific">Tulasnella calospora MUT 4182</name>
    <dbReference type="NCBI Taxonomy" id="1051891"/>
    <lineage>
        <taxon>Eukaryota</taxon>
        <taxon>Fungi</taxon>
        <taxon>Dikarya</taxon>
        <taxon>Basidiomycota</taxon>
        <taxon>Agaricomycotina</taxon>
        <taxon>Agaricomycetes</taxon>
        <taxon>Cantharellales</taxon>
        <taxon>Tulasnellaceae</taxon>
        <taxon>Tulasnella</taxon>
    </lineage>
</organism>
<protein>
    <submittedName>
        <fullName evidence="1">Uncharacterized protein</fullName>
    </submittedName>
</protein>
<gene>
    <name evidence="1" type="ORF">M407DRAFT_246706</name>
</gene>
<name>A0A0C3Q3F6_9AGAM</name>
<reference evidence="1 2" key="1">
    <citation type="submission" date="2014-04" db="EMBL/GenBank/DDBJ databases">
        <authorList>
            <consortium name="DOE Joint Genome Institute"/>
            <person name="Kuo A."/>
            <person name="Girlanda M."/>
            <person name="Perotto S."/>
            <person name="Kohler A."/>
            <person name="Nagy L.G."/>
            <person name="Floudas D."/>
            <person name="Copeland A."/>
            <person name="Barry K.W."/>
            <person name="Cichocki N."/>
            <person name="Veneault-Fourrey C."/>
            <person name="LaButti K."/>
            <person name="Lindquist E.A."/>
            <person name="Lipzen A."/>
            <person name="Lundell T."/>
            <person name="Morin E."/>
            <person name="Murat C."/>
            <person name="Sun H."/>
            <person name="Tunlid A."/>
            <person name="Henrissat B."/>
            <person name="Grigoriev I.V."/>
            <person name="Hibbett D.S."/>
            <person name="Martin F."/>
            <person name="Nordberg H.P."/>
            <person name="Cantor M.N."/>
            <person name="Hua S.X."/>
        </authorList>
    </citation>
    <scope>NUCLEOTIDE SEQUENCE [LARGE SCALE GENOMIC DNA]</scope>
    <source>
        <strain evidence="1 2">MUT 4182</strain>
    </source>
</reference>
<accession>A0A0C3Q3F6</accession>
<dbReference type="Proteomes" id="UP000054248">
    <property type="component" value="Unassembled WGS sequence"/>
</dbReference>
<dbReference type="AlphaFoldDB" id="A0A0C3Q3F6"/>
<reference evidence="2" key="2">
    <citation type="submission" date="2015-01" db="EMBL/GenBank/DDBJ databases">
        <title>Evolutionary Origins and Diversification of the Mycorrhizal Mutualists.</title>
        <authorList>
            <consortium name="DOE Joint Genome Institute"/>
            <consortium name="Mycorrhizal Genomics Consortium"/>
            <person name="Kohler A."/>
            <person name="Kuo A."/>
            <person name="Nagy L.G."/>
            <person name="Floudas D."/>
            <person name="Copeland A."/>
            <person name="Barry K.W."/>
            <person name="Cichocki N."/>
            <person name="Veneault-Fourrey C."/>
            <person name="LaButti K."/>
            <person name="Lindquist E.A."/>
            <person name="Lipzen A."/>
            <person name="Lundell T."/>
            <person name="Morin E."/>
            <person name="Murat C."/>
            <person name="Riley R."/>
            <person name="Ohm R."/>
            <person name="Sun H."/>
            <person name="Tunlid A."/>
            <person name="Henrissat B."/>
            <person name="Grigoriev I.V."/>
            <person name="Hibbett D.S."/>
            <person name="Martin F."/>
        </authorList>
    </citation>
    <scope>NUCLEOTIDE SEQUENCE [LARGE SCALE GENOMIC DNA]</scope>
    <source>
        <strain evidence="2">MUT 4182</strain>
    </source>
</reference>
<dbReference type="HOGENOM" id="CLU_3070424_0_0_1"/>
<keyword evidence="2" id="KW-1185">Reference proteome</keyword>
<proteinExistence type="predicted"/>